<dbReference type="SUPFAM" id="SSF53474">
    <property type="entry name" value="alpha/beta-Hydrolases"/>
    <property type="match status" value="1"/>
</dbReference>
<dbReference type="InterPro" id="IPR029058">
    <property type="entry name" value="AB_hydrolase_fold"/>
</dbReference>
<protein>
    <recommendedName>
        <fullName evidence="1">Acetyl xylan esterase domain-containing protein</fullName>
    </recommendedName>
</protein>
<dbReference type="PANTHER" id="PTHR40111:SF1">
    <property type="entry name" value="CEPHALOSPORIN-C DEACETYLASE"/>
    <property type="match status" value="1"/>
</dbReference>
<dbReference type="GO" id="GO:0005976">
    <property type="term" value="P:polysaccharide metabolic process"/>
    <property type="evidence" value="ECO:0007669"/>
    <property type="project" value="TreeGrafter"/>
</dbReference>
<gene>
    <name evidence="2" type="ORF">METZ01_LOCUS87644</name>
</gene>
<organism evidence="2">
    <name type="scientific">marine metagenome</name>
    <dbReference type="NCBI Taxonomy" id="408172"/>
    <lineage>
        <taxon>unclassified sequences</taxon>
        <taxon>metagenomes</taxon>
        <taxon>ecological metagenomes</taxon>
    </lineage>
</organism>
<dbReference type="InterPro" id="IPR039069">
    <property type="entry name" value="CE7"/>
</dbReference>
<sequence>MAPDPNYTCKVEKPEDFDLYWGEVIKTLEKIDIGISCVLDEFRSTRDISVYEVYFNSLDNIRISGWYAVPANHSGNIPGLLLVPGYQSDPPIPREWARKGYACLSVNPRGKVRSRSQFDPGYPGLLTYGIVDRNTYSYRGFYCDAWRGIDFLLAREEVDSERIGVTGSSQGGGLTITTAAMREEVKAAAAGAPYLCGFMDAIELTHTYPYEEINDYLRSNPESRQIVGETLSYFDGISFADKIRCPIIVNIGLQDNVCPPETGYALFNQIGSVNKKLYEYDGHGHEAGRYIHSKVVDEFLGKHLGQE</sequence>
<dbReference type="InterPro" id="IPR008391">
    <property type="entry name" value="AXE1_dom"/>
</dbReference>
<dbReference type="Pfam" id="PF05448">
    <property type="entry name" value="AXE1"/>
    <property type="match status" value="1"/>
</dbReference>
<name>A0A381V328_9ZZZZ</name>
<feature type="domain" description="Acetyl xylan esterase" evidence="1">
    <location>
        <begin position="6"/>
        <end position="296"/>
    </location>
</feature>
<evidence type="ECO:0000259" key="1">
    <source>
        <dbReference type="Pfam" id="PF05448"/>
    </source>
</evidence>
<dbReference type="Gene3D" id="3.40.50.1820">
    <property type="entry name" value="alpha/beta hydrolase"/>
    <property type="match status" value="1"/>
</dbReference>
<reference evidence="2" key="1">
    <citation type="submission" date="2018-05" db="EMBL/GenBank/DDBJ databases">
        <authorList>
            <person name="Lanie J.A."/>
            <person name="Ng W.-L."/>
            <person name="Kazmierczak K.M."/>
            <person name="Andrzejewski T.M."/>
            <person name="Davidsen T.M."/>
            <person name="Wayne K.J."/>
            <person name="Tettelin H."/>
            <person name="Glass J.I."/>
            <person name="Rusch D."/>
            <person name="Podicherti R."/>
            <person name="Tsui H.-C.T."/>
            <person name="Winkler M.E."/>
        </authorList>
    </citation>
    <scope>NUCLEOTIDE SEQUENCE</scope>
</reference>
<dbReference type="AlphaFoldDB" id="A0A381V328"/>
<dbReference type="PANTHER" id="PTHR40111">
    <property type="entry name" value="CEPHALOSPORIN-C DEACETYLASE"/>
    <property type="match status" value="1"/>
</dbReference>
<proteinExistence type="predicted"/>
<dbReference type="EMBL" id="UINC01007725">
    <property type="protein sequence ID" value="SVA34790.1"/>
    <property type="molecule type" value="Genomic_DNA"/>
</dbReference>
<accession>A0A381V328</accession>
<dbReference type="GO" id="GO:0052689">
    <property type="term" value="F:carboxylic ester hydrolase activity"/>
    <property type="evidence" value="ECO:0007669"/>
    <property type="project" value="TreeGrafter"/>
</dbReference>
<evidence type="ECO:0000313" key="2">
    <source>
        <dbReference type="EMBL" id="SVA34790.1"/>
    </source>
</evidence>